<evidence type="ECO:0000313" key="3">
    <source>
        <dbReference type="Proteomes" id="UP001196565"/>
    </source>
</evidence>
<feature type="compositionally biased region" description="Low complexity" evidence="1">
    <location>
        <begin position="196"/>
        <end position="205"/>
    </location>
</feature>
<evidence type="ECO:0000313" key="2">
    <source>
        <dbReference type="EMBL" id="MBW6400006.1"/>
    </source>
</evidence>
<dbReference type="Gene3D" id="1.10.10.60">
    <property type="entry name" value="Homeodomain-like"/>
    <property type="match status" value="1"/>
</dbReference>
<sequence>MPKTRHDAWSDDAIARLRVLWDEGHSTAEIGRRMNLSKSAVVGKAHRLRLTPRPSPIVASPILPPGDNRDRAVAVMHSRGKTRPQIAAALRIGERTVTETIGRLGLPARDALLPRSGGVGSLSARGAAALAGAQAATARLRAEAPHPASSAPAAAAHPIPAQAGDPGPAGSPGVVGEPGGDVSGVSSRDLPPAATQSRSGGSSVQRGERACRWPMWGDAERPTGVFCGAAVRVRPDDTPCVYCAEHAARAFSRSRDPDAGEHRITRSTFAWGGQAA</sequence>
<dbReference type="Pfam" id="PF07750">
    <property type="entry name" value="GcrA"/>
    <property type="match status" value="1"/>
</dbReference>
<gene>
    <name evidence="2" type="ORF">KPL78_19250</name>
</gene>
<organism evidence="2 3">
    <name type="scientific">Roseomonas alba</name>
    <dbReference type="NCBI Taxonomy" id="2846776"/>
    <lineage>
        <taxon>Bacteria</taxon>
        <taxon>Pseudomonadati</taxon>
        <taxon>Pseudomonadota</taxon>
        <taxon>Alphaproteobacteria</taxon>
        <taxon>Acetobacterales</taxon>
        <taxon>Roseomonadaceae</taxon>
        <taxon>Roseomonas</taxon>
    </lineage>
</organism>
<protein>
    <recommendedName>
        <fullName evidence="4">GcrA cell cycle regulator</fullName>
    </recommendedName>
</protein>
<keyword evidence="3" id="KW-1185">Reference proteome</keyword>
<evidence type="ECO:0008006" key="4">
    <source>
        <dbReference type="Google" id="ProtNLM"/>
    </source>
</evidence>
<evidence type="ECO:0000256" key="1">
    <source>
        <dbReference type="SAM" id="MobiDB-lite"/>
    </source>
</evidence>
<dbReference type="EMBL" id="JAHYBZ010000007">
    <property type="protein sequence ID" value="MBW6400006.1"/>
    <property type="molecule type" value="Genomic_DNA"/>
</dbReference>
<comment type="caution">
    <text evidence="2">The sequence shown here is derived from an EMBL/GenBank/DDBJ whole genome shotgun (WGS) entry which is preliminary data.</text>
</comment>
<dbReference type="Proteomes" id="UP001196565">
    <property type="component" value="Unassembled WGS sequence"/>
</dbReference>
<reference evidence="2 3" key="1">
    <citation type="submission" date="2021-07" db="EMBL/GenBank/DDBJ databases">
        <authorList>
            <person name="So Y."/>
        </authorList>
    </citation>
    <scope>NUCLEOTIDE SEQUENCE [LARGE SCALE GENOMIC DNA]</scope>
    <source>
        <strain evidence="2 3">HJA6</strain>
    </source>
</reference>
<accession>A0ABS7ACI1</accession>
<feature type="region of interest" description="Disordered" evidence="1">
    <location>
        <begin position="140"/>
        <end position="208"/>
    </location>
</feature>
<feature type="compositionally biased region" description="Low complexity" evidence="1">
    <location>
        <begin position="140"/>
        <end position="163"/>
    </location>
</feature>
<proteinExistence type="predicted"/>
<dbReference type="InterPro" id="IPR011681">
    <property type="entry name" value="GcrA"/>
</dbReference>
<dbReference type="RefSeq" id="WP_219764622.1">
    <property type="nucleotide sequence ID" value="NZ_JAHYBZ010000007.1"/>
</dbReference>
<name>A0ABS7ACI1_9PROT</name>